<keyword evidence="4" id="KW-1185">Reference proteome</keyword>
<sequence>MTVPLQFNWSKSGPSSPPPPTQQSLAMIDHFKDHKDYLAIWARRGLATLFALFVLQHFLIIVPIVLYTALQNSLKLLEASGQNLWWSVRRRSARNNPYTLNVFADFRTTTEPLTKGVLRCGANFISSLVAQNPPVPRQ</sequence>
<protein>
    <submittedName>
        <fullName evidence="3">Uncharacterized protein</fullName>
    </submittedName>
</protein>
<evidence type="ECO:0000256" key="2">
    <source>
        <dbReference type="SAM" id="Phobius"/>
    </source>
</evidence>
<accession>A0A1B0AWL7</accession>
<feature type="transmembrane region" description="Helical" evidence="2">
    <location>
        <begin position="46"/>
        <end position="70"/>
    </location>
</feature>
<feature type="region of interest" description="Disordered" evidence="1">
    <location>
        <begin position="1"/>
        <end position="22"/>
    </location>
</feature>
<reference evidence="3" key="2">
    <citation type="submission" date="2020-05" db="UniProtKB">
        <authorList>
            <consortium name="EnsemblMetazoa"/>
        </authorList>
    </citation>
    <scope>IDENTIFICATION</scope>
    <source>
        <strain evidence="3">IAEA</strain>
    </source>
</reference>
<evidence type="ECO:0000313" key="3">
    <source>
        <dbReference type="EnsemblMetazoa" id="GPPI011233-PA"/>
    </source>
</evidence>
<name>A0A1B0AWL7_9MUSC</name>
<keyword evidence="2" id="KW-1133">Transmembrane helix</keyword>
<dbReference type="VEuPathDB" id="VectorBase:GPPI011233"/>
<proteinExistence type="predicted"/>
<evidence type="ECO:0000256" key="1">
    <source>
        <dbReference type="SAM" id="MobiDB-lite"/>
    </source>
</evidence>
<evidence type="ECO:0000313" key="4">
    <source>
        <dbReference type="Proteomes" id="UP000092460"/>
    </source>
</evidence>
<dbReference type="EMBL" id="JXJN01004822">
    <property type="status" value="NOT_ANNOTATED_CDS"/>
    <property type="molecule type" value="Genomic_DNA"/>
</dbReference>
<organism evidence="3 4">
    <name type="scientific">Glossina palpalis gambiensis</name>
    <dbReference type="NCBI Taxonomy" id="67801"/>
    <lineage>
        <taxon>Eukaryota</taxon>
        <taxon>Metazoa</taxon>
        <taxon>Ecdysozoa</taxon>
        <taxon>Arthropoda</taxon>
        <taxon>Hexapoda</taxon>
        <taxon>Insecta</taxon>
        <taxon>Pterygota</taxon>
        <taxon>Neoptera</taxon>
        <taxon>Endopterygota</taxon>
        <taxon>Diptera</taxon>
        <taxon>Brachycera</taxon>
        <taxon>Muscomorpha</taxon>
        <taxon>Hippoboscoidea</taxon>
        <taxon>Glossinidae</taxon>
        <taxon>Glossina</taxon>
    </lineage>
</organism>
<dbReference type="Proteomes" id="UP000092460">
    <property type="component" value="Unassembled WGS sequence"/>
</dbReference>
<keyword evidence="2" id="KW-0812">Transmembrane</keyword>
<keyword evidence="2" id="KW-0472">Membrane</keyword>
<dbReference type="AlphaFoldDB" id="A0A1B0AWL7"/>
<dbReference type="EnsemblMetazoa" id="GPPI011233-RA">
    <property type="protein sequence ID" value="GPPI011233-PA"/>
    <property type="gene ID" value="GPPI011233"/>
</dbReference>
<reference evidence="4" key="1">
    <citation type="submission" date="2015-01" db="EMBL/GenBank/DDBJ databases">
        <authorList>
            <person name="Aksoy S."/>
            <person name="Warren W."/>
            <person name="Wilson R.K."/>
        </authorList>
    </citation>
    <scope>NUCLEOTIDE SEQUENCE [LARGE SCALE GENOMIC DNA]</scope>
    <source>
        <strain evidence="4">IAEA</strain>
    </source>
</reference>